<evidence type="ECO:0000313" key="1">
    <source>
        <dbReference type="EMBL" id="KAK3784151.1"/>
    </source>
</evidence>
<sequence>MRPLSGSDLAPSHRQVIDSSQMLALSLCSFSPGGQTRPVSHVPLPLVRSLEQRVGLEDRVSWTIPE</sequence>
<dbReference type="EMBL" id="JAWDGP010002306">
    <property type="protein sequence ID" value="KAK3784151.1"/>
    <property type="molecule type" value="Genomic_DNA"/>
</dbReference>
<name>A0AAE1ABX4_9GAST</name>
<reference evidence="1" key="1">
    <citation type="journal article" date="2023" name="G3 (Bethesda)">
        <title>A reference genome for the long-term kleptoplast-retaining sea slug Elysia crispata morphotype clarki.</title>
        <authorList>
            <person name="Eastman K.E."/>
            <person name="Pendleton A.L."/>
            <person name="Shaikh M.A."/>
            <person name="Suttiyut T."/>
            <person name="Ogas R."/>
            <person name="Tomko P."/>
            <person name="Gavelis G."/>
            <person name="Widhalm J.R."/>
            <person name="Wisecaver J.H."/>
        </authorList>
    </citation>
    <scope>NUCLEOTIDE SEQUENCE</scope>
    <source>
        <strain evidence="1">ECLA1</strain>
    </source>
</reference>
<evidence type="ECO:0000313" key="2">
    <source>
        <dbReference type="Proteomes" id="UP001283361"/>
    </source>
</evidence>
<protein>
    <submittedName>
        <fullName evidence="1">Uncharacterized protein</fullName>
    </submittedName>
</protein>
<organism evidence="1 2">
    <name type="scientific">Elysia crispata</name>
    <name type="common">lettuce slug</name>
    <dbReference type="NCBI Taxonomy" id="231223"/>
    <lineage>
        <taxon>Eukaryota</taxon>
        <taxon>Metazoa</taxon>
        <taxon>Spiralia</taxon>
        <taxon>Lophotrochozoa</taxon>
        <taxon>Mollusca</taxon>
        <taxon>Gastropoda</taxon>
        <taxon>Heterobranchia</taxon>
        <taxon>Euthyneura</taxon>
        <taxon>Panpulmonata</taxon>
        <taxon>Sacoglossa</taxon>
        <taxon>Placobranchoidea</taxon>
        <taxon>Plakobranchidae</taxon>
        <taxon>Elysia</taxon>
    </lineage>
</organism>
<gene>
    <name evidence="1" type="ORF">RRG08_030942</name>
</gene>
<proteinExistence type="predicted"/>
<accession>A0AAE1ABX4</accession>
<dbReference type="Proteomes" id="UP001283361">
    <property type="component" value="Unassembled WGS sequence"/>
</dbReference>
<dbReference type="AlphaFoldDB" id="A0AAE1ABX4"/>
<keyword evidence="2" id="KW-1185">Reference proteome</keyword>
<comment type="caution">
    <text evidence="1">The sequence shown here is derived from an EMBL/GenBank/DDBJ whole genome shotgun (WGS) entry which is preliminary data.</text>
</comment>